<protein>
    <recommendedName>
        <fullName evidence="1">PNT domain-containing protein</fullName>
    </recommendedName>
</protein>
<feature type="non-terminal residue" evidence="2">
    <location>
        <position position="130"/>
    </location>
</feature>
<dbReference type="AlphaFoldDB" id="A0A433TDZ6"/>
<comment type="caution">
    <text evidence="2">The sequence shown here is derived from an EMBL/GenBank/DDBJ whole genome shotgun (WGS) entry which is preliminary data.</text>
</comment>
<dbReference type="PROSITE" id="PS51433">
    <property type="entry name" value="PNT"/>
    <property type="match status" value="1"/>
</dbReference>
<dbReference type="EMBL" id="RQTK01000433">
    <property type="protein sequence ID" value="RUS79704.1"/>
    <property type="molecule type" value="Genomic_DNA"/>
</dbReference>
<keyword evidence="3" id="KW-1185">Reference proteome</keyword>
<reference evidence="2 3" key="1">
    <citation type="submission" date="2019-01" db="EMBL/GenBank/DDBJ databases">
        <title>A draft genome assembly of the solar-powered sea slug Elysia chlorotica.</title>
        <authorList>
            <person name="Cai H."/>
            <person name="Li Q."/>
            <person name="Fang X."/>
            <person name="Li J."/>
            <person name="Curtis N.E."/>
            <person name="Altenburger A."/>
            <person name="Shibata T."/>
            <person name="Feng M."/>
            <person name="Maeda T."/>
            <person name="Schwartz J.A."/>
            <person name="Shigenobu S."/>
            <person name="Lundholm N."/>
            <person name="Nishiyama T."/>
            <person name="Yang H."/>
            <person name="Hasebe M."/>
            <person name="Li S."/>
            <person name="Pierce S.K."/>
            <person name="Wang J."/>
        </authorList>
    </citation>
    <scope>NUCLEOTIDE SEQUENCE [LARGE SCALE GENOMIC DNA]</scope>
    <source>
        <strain evidence="2">EC2010</strain>
        <tissue evidence="2">Whole organism of an adult</tissue>
    </source>
</reference>
<accession>A0A433TDZ6</accession>
<dbReference type="OrthoDB" id="5961210at2759"/>
<organism evidence="2 3">
    <name type="scientific">Elysia chlorotica</name>
    <name type="common">Eastern emerald elysia</name>
    <name type="synonym">Sea slug</name>
    <dbReference type="NCBI Taxonomy" id="188477"/>
    <lineage>
        <taxon>Eukaryota</taxon>
        <taxon>Metazoa</taxon>
        <taxon>Spiralia</taxon>
        <taxon>Lophotrochozoa</taxon>
        <taxon>Mollusca</taxon>
        <taxon>Gastropoda</taxon>
        <taxon>Heterobranchia</taxon>
        <taxon>Euthyneura</taxon>
        <taxon>Panpulmonata</taxon>
        <taxon>Sacoglossa</taxon>
        <taxon>Placobranchoidea</taxon>
        <taxon>Plakobranchidae</taxon>
        <taxon>Elysia</taxon>
    </lineage>
</organism>
<dbReference type="InterPro" id="IPR013761">
    <property type="entry name" value="SAM/pointed_sf"/>
</dbReference>
<feature type="domain" description="PNT" evidence="1">
    <location>
        <begin position="94"/>
        <end position="130"/>
    </location>
</feature>
<sequence>MDLEFTIKSSWKVRTVRAQGERQRHTLTRTRMVLGCDSSVTYSADPIKIEAREFSDSPFGYSPAGPDMGVYTNRSLLSDFCLSSDSKMDTLKKFFVGDFSKDSLTSWTNKHPQNWSKKEVLDWVYYVVEQ</sequence>
<evidence type="ECO:0000313" key="3">
    <source>
        <dbReference type="Proteomes" id="UP000271974"/>
    </source>
</evidence>
<gene>
    <name evidence="2" type="ORF">EGW08_012538</name>
</gene>
<proteinExistence type="predicted"/>
<dbReference type="GO" id="GO:0043565">
    <property type="term" value="F:sequence-specific DNA binding"/>
    <property type="evidence" value="ECO:0007669"/>
    <property type="project" value="InterPro"/>
</dbReference>
<name>A0A433TDZ6_ELYCH</name>
<dbReference type="InterPro" id="IPR003118">
    <property type="entry name" value="Pointed_dom"/>
</dbReference>
<evidence type="ECO:0000313" key="2">
    <source>
        <dbReference type="EMBL" id="RUS79704.1"/>
    </source>
</evidence>
<dbReference type="Proteomes" id="UP000271974">
    <property type="component" value="Unassembled WGS sequence"/>
</dbReference>
<evidence type="ECO:0000259" key="1">
    <source>
        <dbReference type="PROSITE" id="PS51433"/>
    </source>
</evidence>
<dbReference type="SUPFAM" id="SSF47769">
    <property type="entry name" value="SAM/Pointed domain"/>
    <property type="match status" value="1"/>
</dbReference>